<gene>
    <name evidence="2" type="ORF">BDP55DRAFT_629102</name>
</gene>
<organism evidence="2 3">
    <name type="scientific">Colletotrichum godetiae</name>
    <dbReference type="NCBI Taxonomy" id="1209918"/>
    <lineage>
        <taxon>Eukaryota</taxon>
        <taxon>Fungi</taxon>
        <taxon>Dikarya</taxon>
        <taxon>Ascomycota</taxon>
        <taxon>Pezizomycotina</taxon>
        <taxon>Sordariomycetes</taxon>
        <taxon>Hypocreomycetidae</taxon>
        <taxon>Glomerellales</taxon>
        <taxon>Glomerellaceae</taxon>
        <taxon>Colletotrichum</taxon>
        <taxon>Colletotrichum acutatum species complex</taxon>
    </lineage>
</organism>
<evidence type="ECO:0000313" key="3">
    <source>
        <dbReference type="Proteomes" id="UP001224890"/>
    </source>
</evidence>
<evidence type="ECO:0000256" key="1">
    <source>
        <dbReference type="SAM" id="MobiDB-lite"/>
    </source>
</evidence>
<dbReference type="GeneID" id="85456505"/>
<dbReference type="EMBL" id="JAHMHR010000009">
    <property type="protein sequence ID" value="KAK1689122.1"/>
    <property type="molecule type" value="Genomic_DNA"/>
</dbReference>
<sequence length="262" mass="28822">MPFMASKFTPPLRTLSLSRWDARAFPFAQQGFQGVVRALLKICHPIADRRPRLFSQLIDDSPDHSPQGFCCPASGPPVPVGCWPGLLRFSSPSSPSALAPRDSQSQSQPQRHIIGRDSDGERTTEPATLRASPAAIIHSPLPSHPSRHFPDPNVALVVSHSVPFFGSFEGHIDPHPASVTMRIVSAARGKKERRIHRHFDIAMAVQSSQRHSYSTTHAYSIGRDDAGTKPAKPLFVRNATPPRLDRTNTARFLRGLCKEVPV</sequence>
<keyword evidence="3" id="KW-1185">Reference proteome</keyword>
<protein>
    <submittedName>
        <fullName evidence="2">Uncharacterized protein</fullName>
    </submittedName>
</protein>
<dbReference type="AlphaFoldDB" id="A0AAJ0ARM8"/>
<accession>A0AAJ0ARM8</accession>
<dbReference type="Proteomes" id="UP001224890">
    <property type="component" value="Unassembled WGS sequence"/>
</dbReference>
<reference evidence="2" key="1">
    <citation type="submission" date="2021-06" db="EMBL/GenBank/DDBJ databases">
        <title>Comparative genomics, transcriptomics and evolutionary studies reveal genomic signatures of adaptation to plant cell wall in hemibiotrophic fungi.</title>
        <authorList>
            <consortium name="DOE Joint Genome Institute"/>
            <person name="Baroncelli R."/>
            <person name="Diaz J.F."/>
            <person name="Benocci T."/>
            <person name="Peng M."/>
            <person name="Battaglia E."/>
            <person name="Haridas S."/>
            <person name="Andreopoulos W."/>
            <person name="Labutti K."/>
            <person name="Pangilinan J."/>
            <person name="Floch G.L."/>
            <person name="Makela M.R."/>
            <person name="Henrissat B."/>
            <person name="Grigoriev I.V."/>
            <person name="Crouch J.A."/>
            <person name="De Vries R.P."/>
            <person name="Sukno S.A."/>
            <person name="Thon M.R."/>
        </authorList>
    </citation>
    <scope>NUCLEOTIDE SEQUENCE</scope>
    <source>
        <strain evidence="2">CBS 193.32</strain>
    </source>
</reference>
<evidence type="ECO:0000313" key="2">
    <source>
        <dbReference type="EMBL" id="KAK1689122.1"/>
    </source>
</evidence>
<feature type="region of interest" description="Disordered" evidence="1">
    <location>
        <begin position="93"/>
        <end position="132"/>
    </location>
</feature>
<feature type="compositionally biased region" description="Basic and acidic residues" evidence="1">
    <location>
        <begin position="114"/>
        <end position="124"/>
    </location>
</feature>
<proteinExistence type="predicted"/>
<comment type="caution">
    <text evidence="2">The sequence shown here is derived from an EMBL/GenBank/DDBJ whole genome shotgun (WGS) entry which is preliminary data.</text>
</comment>
<name>A0AAJ0ARM8_9PEZI</name>
<dbReference type="RefSeq" id="XP_060432817.1">
    <property type="nucleotide sequence ID" value="XM_060571979.1"/>
</dbReference>